<dbReference type="InterPro" id="IPR015424">
    <property type="entry name" value="PyrdxlP-dep_Trfase"/>
</dbReference>
<evidence type="ECO:0000313" key="2">
    <source>
        <dbReference type="Proteomes" id="UP001280121"/>
    </source>
</evidence>
<organism evidence="1 2">
    <name type="scientific">Dipteronia dyeriana</name>
    <dbReference type="NCBI Taxonomy" id="168575"/>
    <lineage>
        <taxon>Eukaryota</taxon>
        <taxon>Viridiplantae</taxon>
        <taxon>Streptophyta</taxon>
        <taxon>Embryophyta</taxon>
        <taxon>Tracheophyta</taxon>
        <taxon>Spermatophyta</taxon>
        <taxon>Magnoliopsida</taxon>
        <taxon>eudicotyledons</taxon>
        <taxon>Gunneridae</taxon>
        <taxon>Pentapetalae</taxon>
        <taxon>rosids</taxon>
        <taxon>malvids</taxon>
        <taxon>Sapindales</taxon>
        <taxon>Sapindaceae</taxon>
        <taxon>Hippocastanoideae</taxon>
        <taxon>Acereae</taxon>
        <taxon>Dipteronia</taxon>
    </lineage>
</organism>
<protein>
    <submittedName>
        <fullName evidence="1">Uncharacterized protein</fullName>
    </submittedName>
</protein>
<dbReference type="EMBL" id="JANJYI010000003">
    <property type="protein sequence ID" value="KAK2655087.1"/>
    <property type="molecule type" value="Genomic_DNA"/>
</dbReference>
<sequence length="196" mass="21568">MVEDDNGRLKTTRRFTGLLRNGRLKTTRARRKVEEDDGVSEGVAKDEQAIIVSCRGCFHGRTLAAISMSCDNEATNGFGPLLSGYLKVDFGDKAALEKNFKGLADCLSVVIMSYCYGIMNLLINLKFVTFLNTRCLELKVENDRGDRRLQLTIEGIPNAIGNSQSLESPTTLGILNIVTFLTTLEIPNTVGNSQRS</sequence>
<dbReference type="InterPro" id="IPR015421">
    <property type="entry name" value="PyrdxlP-dep_Trfase_major"/>
</dbReference>
<dbReference type="Gene3D" id="3.40.640.10">
    <property type="entry name" value="Type I PLP-dependent aspartate aminotransferase-like (Major domain)"/>
    <property type="match status" value="1"/>
</dbReference>
<reference evidence="1" key="1">
    <citation type="journal article" date="2023" name="Plant J.">
        <title>Genome sequences and population genomics provide insights into the demographic history, inbreeding, and mutation load of two 'living fossil' tree species of Dipteronia.</title>
        <authorList>
            <person name="Feng Y."/>
            <person name="Comes H.P."/>
            <person name="Chen J."/>
            <person name="Zhu S."/>
            <person name="Lu R."/>
            <person name="Zhang X."/>
            <person name="Li P."/>
            <person name="Qiu J."/>
            <person name="Olsen K.M."/>
            <person name="Qiu Y."/>
        </authorList>
    </citation>
    <scope>NUCLEOTIDE SEQUENCE</scope>
    <source>
        <strain evidence="1">KIB01</strain>
    </source>
</reference>
<keyword evidence="2" id="KW-1185">Reference proteome</keyword>
<comment type="caution">
    <text evidence="1">The sequence shown here is derived from an EMBL/GenBank/DDBJ whole genome shotgun (WGS) entry which is preliminary data.</text>
</comment>
<name>A0AAD9X992_9ROSI</name>
<dbReference type="AlphaFoldDB" id="A0AAD9X992"/>
<dbReference type="Proteomes" id="UP001280121">
    <property type="component" value="Unassembled WGS sequence"/>
</dbReference>
<gene>
    <name evidence="1" type="ORF">Ddye_008139</name>
</gene>
<proteinExistence type="predicted"/>
<dbReference type="SUPFAM" id="SSF53383">
    <property type="entry name" value="PLP-dependent transferases"/>
    <property type="match status" value="1"/>
</dbReference>
<evidence type="ECO:0000313" key="1">
    <source>
        <dbReference type="EMBL" id="KAK2655087.1"/>
    </source>
</evidence>
<accession>A0AAD9X992</accession>